<evidence type="ECO:0000313" key="22">
    <source>
        <dbReference type="Proteomes" id="UP000054324"/>
    </source>
</evidence>
<feature type="compositionally biased region" description="Pro residues" evidence="19">
    <location>
        <begin position="476"/>
        <end position="485"/>
    </location>
</feature>
<dbReference type="Gene3D" id="6.10.140.1790">
    <property type="match status" value="1"/>
</dbReference>
<comment type="subcellular location">
    <subcellularLocation>
        <location evidence="1 18">Nucleus</location>
    </subcellularLocation>
</comment>
<protein>
    <recommendedName>
        <fullName evidence="18">Branchpoint-bridging protein</fullName>
    </recommendedName>
</protein>
<dbReference type="RefSeq" id="XP_009170462.1">
    <property type="nucleotide sequence ID" value="XM_009172198.1"/>
</dbReference>
<feature type="compositionally biased region" description="Low complexity" evidence="19">
    <location>
        <begin position="449"/>
        <end position="475"/>
    </location>
</feature>
<evidence type="ECO:0000256" key="18">
    <source>
        <dbReference type="RuleBase" id="RU367126"/>
    </source>
</evidence>
<dbReference type="InterPro" id="IPR036612">
    <property type="entry name" value="KH_dom_type_1_sf"/>
</dbReference>
<keyword evidence="4" id="KW-0597">Phosphoprotein</keyword>
<evidence type="ECO:0000256" key="1">
    <source>
        <dbReference type="ARBA" id="ARBA00004123"/>
    </source>
</evidence>
<gene>
    <name evidence="21" type="ORF">T265_06824</name>
</gene>
<evidence type="ECO:0000256" key="10">
    <source>
        <dbReference type="ARBA" id="ARBA00022884"/>
    </source>
</evidence>
<keyword evidence="11" id="KW-0007">Acetylation</keyword>
<evidence type="ECO:0000256" key="9">
    <source>
        <dbReference type="ARBA" id="ARBA00022833"/>
    </source>
</evidence>
<name>A0A074ZF33_OPIVI</name>
<accession>A0A074ZF33</accession>
<comment type="function">
    <text evidence="16">Necessary for the ATP-dependent first step of spliceosome assembly. Binds to the intron branch point sequence (BPS) 5'-UACUAAC-3' of the pre-mRNA. May act as transcription repressor.</text>
</comment>
<evidence type="ECO:0000256" key="7">
    <source>
        <dbReference type="ARBA" id="ARBA00022728"/>
    </source>
</evidence>
<dbReference type="InterPro" id="IPR032570">
    <property type="entry name" value="SF1-HH"/>
</dbReference>
<keyword evidence="10 17" id="KW-0694">RNA-binding</keyword>
<feature type="region of interest" description="Disordered" evidence="19">
    <location>
        <begin position="41"/>
        <end position="75"/>
    </location>
</feature>
<evidence type="ECO:0000256" key="15">
    <source>
        <dbReference type="ARBA" id="ARBA00023242"/>
    </source>
</evidence>
<keyword evidence="22" id="KW-1185">Reference proteome</keyword>
<evidence type="ECO:0000256" key="8">
    <source>
        <dbReference type="ARBA" id="ARBA00022771"/>
    </source>
</evidence>
<feature type="region of interest" description="Disordered" evidence="19">
    <location>
        <begin position="96"/>
        <end position="136"/>
    </location>
</feature>
<comment type="similarity">
    <text evidence="2 18">Belongs to the BBP/SF1 family.</text>
</comment>
<feature type="compositionally biased region" description="Pro residues" evidence="19">
    <location>
        <begin position="584"/>
        <end position="597"/>
    </location>
</feature>
<dbReference type="InterPro" id="IPR047086">
    <property type="entry name" value="SF1-HH_sf"/>
</dbReference>
<keyword evidence="7 18" id="KW-0747">Spliceosome</keyword>
<evidence type="ECO:0000256" key="13">
    <source>
        <dbReference type="ARBA" id="ARBA00023163"/>
    </source>
</evidence>
<keyword evidence="9 18" id="KW-0862">Zinc</keyword>
<dbReference type="InterPro" id="IPR045071">
    <property type="entry name" value="BBP-like"/>
</dbReference>
<evidence type="ECO:0000256" key="16">
    <source>
        <dbReference type="ARBA" id="ARBA00055181"/>
    </source>
</evidence>
<dbReference type="PANTHER" id="PTHR11208:SF45">
    <property type="entry name" value="SPLICING FACTOR 1"/>
    <property type="match status" value="1"/>
</dbReference>
<dbReference type="Pfam" id="PF16275">
    <property type="entry name" value="SF1-HH"/>
    <property type="match status" value="1"/>
</dbReference>
<keyword evidence="13" id="KW-0804">Transcription</keyword>
<dbReference type="AlphaFoldDB" id="A0A074ZF33"/>
<dbReference type="GO" id="GO:0000398">
    <property type="term" value="P:mRNA splicing, via spliceosome"/>
    <property type="evidence" value="ECO:0007669"/>
    <property type="project" value="UniProtKB-UniRule"/>
</dbReference>
<keyword evidence="12" id="KW-0805">Transcription regulation</keyword>
<evidence type="ECO:0000256" key="5">
    <source>
        <dbReference type="ARBA" id="ARBA00022664"/>
    </source>
</evidence>
<evidence type="ECO:0000256" key="12">
    <source>
        <dbReference type="ARBA" id="ARBA00023015"/>
    </source>
</evidence>
<keyword evidence="14 18" id="KW-0508">mRNA splicing</keyword>
<keyword evidence="6 18" id="KW-0479">Metal-binding</keyword>
<dbReference type="GO" id="GO:0045131">
    <property type="term" value="F:pre-mRNA branch point binding"/>
    <property type="evidence" value="ECO:0007669"/>
    <property type="project" value="UniProtKB-UniRule"/>
</dbReference>
<dbReference type="PANTHER" id="PTHR11208">
    <property type="entry name" value="RNA-BINDING PROTEIN RELATED"/>
    <property type="match status" value="1"/>
</dbReference>
<dbReference type="GO" id="GO:0005654">
    <property type="term" value="C:nucleoplasm"/>
    <property type="evidence" value="ECO:0007669"/>
    <property type="project" value="UniProtKB-ARBA"/>
</dbReference>
<feature type="domain" description="K Homology" evidence="20">
    <location>
        <begin position="163"/>
        <end position="256"/>
    </location>
</feature>
<evidence type="ECO:0000256" key="3">
    <source>
        <dbReference type="ARBA" id="ARBA00022491"/>
    </source>
</evidence>
<dbReference type="FunFam" id="3.30.1370.10:FF:000016">
    <property type="entry name" value="Putative splicing factor 1"/>
    <property type="match status" value="1"/>
</dbReference>
<feature type="region of interest" description="Disordered" evidence="19">
    <location>
        <begin position="1"/>
        <end position="26"/>
    </location>
</feature>
<dbReference type="EMBL" id="KL596766">
    <property type="protein sequence ID" value="KER25793.1"/>
    <property type="molecule type" value="Genomic_DNA"/>
</dbReference>
<dbReference type="CTD" id="20321003"/>
<proteinExistence type="inferred from homology"/>
<dbReference type="OrthoDB" id="10021397at2759"/>
<keyword evidence="5 18" id="KW-0507">mRNA processing</keyword>
<evidence type="ECO:0000313" key="21">
    <source>
        <dbReference type="EMBL" id="KER25793.1"/>
    </source>
</evidence>
<dbReference type="InterPro" id="IPR055256">
    <property type="entry name" value="KH_1_KHDC4/BBP-like"/>
</dbReference>
<evidence type="ECO:0000256" key="4">
    <source>
        <dbReference type="ARBA" id="ARBA00022553"/>
    </source>
</evidence>
<evidence type="ECO:0000256" key="17">
    <source>
        <dbReference type="PROSITE-ProRule" id="PRU00117"/>
    </source>
</evidence>
<dbReference type="GeneID" id="20321003"/>
<feature type="compositionally biased region" description="Basic and acidic residues" evidence="19">
    <location>
        <begin position="119"/>
        <end position="136"/>
    </location>
</feature>
<dbReference type="Proteomes" id="UP000054324">
    <property type="component" value="Unassembled WGS sequence"/>
</dbReference>
<dbReference type="Pfam" id="PF22675">
    <property type="entry name" value="KH-I_KHDC4-BBP"/>
    <property type="match status" value="1"/>
</dbReference>
<dbReference type="InterPro" id="IPR004087">
    <property type="entry name" value="KH_dom"/>
</dbReference>
<dbReference type="KEGG" id="ovi:T265_06824"/>
<feature type="compositionally biased region" description="Pro residues" evidence="19">
    <location>
        <begin position="427"/>
        <end position="438"/>
    </location>
</feature>
<sequence>MSKRILAISDGSDSYGYGRKSRSPGNPIFWSFGSVPCMAIEPEPTPRKRKSRWSSAADSDRTYIPGMPTQLPPNMTPLQEKIYISSIEDISRRLKSGDLGIPKNPEDRSPSPEPIYSSEGKRLNTREYRTRKKMEDERHTLVQQLTELNPDYKPPTDYKPPQNRVTDKVFIPQENHPDINFVGLLIGPRGNTLKALEKETGAKIIIRGKGSVKEGKVGRRDGLPLPGEDEPLHAFVSAPVAEAVQKAVRRINEIIRQGIEVPESQNDLRRAQLRELALLNGTLREHEGLMKLRAMAEAQSIATNKIQCGICGGTSTLTNPDSSTLLCSRFLRVFWGNIVAPAIKMKSITGELSSLGTFEGLRFKRAGHLSTDCKVNLSGMAYTDQLNTNPSERAKMDSEYSALMAELGVGAGSMLPGMGRGLRSQAPRPPRQPPPPGVAPSEEDDEDVNTSAVNGTSNTTVTSTQNAMPSNQPYPYGLPPPPPLPGSQYPPMMSGVGGWPNQPVMPPVAGYPPGATYPPGPSGTGAYTIPTTSNGTGMCPTPWPSNPTPGGWGDAPSMGYGGPGMVPQPYSTGPGNYWGGYYPQPIPNPPPPPPPGV</sequence>
<keyword evidence="3" id="KW-0678">Repressor</keyword>
<reference evidence="21 22" key="1">
    <citation type="submission" date="2013-11" db="EMBL/GenBank/DDBJ databases">
        <title>Opisthorchis viverrini - life in the bile duct.</title>
        <authorList>
            <person name="Young N.D."/>
            <person name="Nagarajan N."/>
            <person name="Lin S.J."/>
            <person name="Korhonen P.K."/>
            <person name="Jex A.R."/>
            <person name="Hall R.S."/>
            <person name="Safavi-Hemami H."/>
            <person name="Kaewkong W."/>
            <person name="Bertrand D."/>
            <person name="Gao S."/>
            <person name="Seet Q."/>
            <person name="Wongkham S."/>
            <person name="Teh B.T."/>
            <person name="Wongkham C."/>
            <person name="Intapan P.M."/>
            <person name="Maleewong W."/>
            <person name="Yang X."/>
            <person name="Hu M."/>
            <person name="Wang Z."/>
            <person name="Hofmann A."/>
            <person name="Sternberg P.W."/>
            <person name="Tan P."/>
            <person name="Wang J."/>
            <person name="Gasser R.B."/>
        </authorList>
    </citation>
    <scope>NUCLEOTIDE SEQUENCE [LARGE SCALE GENOMIC DNA]</scope>
</reference>
<feature type="region of interest" description="Disordered" evidence="19">
    <location>
        <begin position="414"/>
        <end position="489"/>
    </location>
</feature>
<dbReference type="SUPFAM" id="SSF54791">
    <property type="entry name" value="Eukaryotic type KH-domain (KH-domain type I)"/>
    <property type="match status" value="1"/>
</dbReference>
<dbReference type="STRING" id="6198.A0A074ZF33"/>
<keyword evidence="15 18" id="KW-0539">Nucleus</keyword>
<dbReference type="SMART" id="SM00322">
    <property type="entry name" value="KH"/>
    <property type="match status" value="1"/>
</dbReference>
<dbReference type="GO" id="GO:0048024">
    <property type="term" value="P:regulation of mRNA splicing, via spliceosome"/>
    <property type="evidence" value="ECO:0007669"/>
    <property type="project" value="TreeGrafter"/>
</dbReference>
<feature type="region of interest" description="Disordered" evidence="19">
    <location>
        <begin position="577"/>
        <end position="597"/>
    </location>
</feature>
<comment type="function">
    <text evidence="18">Necessary for the splicing of pre-mRNA. Has a role in the recognition of the branch site (5'-UACUAAC-3'), the pyrimidine tract and the 3'-splice site at the 3'-end of introns.</text>
</comment>
<organism evidence="21 22">
    <name type="scientific">Opisthorchis viverrini</name>
    <name type="common">Southeast Asian liver fluke</name>
    <dbReference type="NCBI Taxonomy" id="6198"/>
    <lineage>
        <taxon>Eukaryota</taxon>
        <taxon>Metazoa</taxon>
        <taxon>Spiralia</taxon>
        <taxon>Lophotrochozoa</taxon>
        <taxon>Platyhelminthes</taxon>
        <taxon>Trematoda</taxon>
        <taxon>Digenea</taxon>
        <taxon>Opisthorchiida</taxon>
        <taxon>Opisthorchiata</taxon>
        <taxon>Opisthorchiidae</taxon>
        <taxon>Opisthorchis</taxon>
    </lineage>
</organism>
<evidence type="ECO:0000256" key="19">
    <source>
        <dbReference type="SAM" id="MobiDB-lite"/>
    </source>
</evidence>
<dbReference type="Gene3D" id="3.30.1370.10">
    <property type="entry name" value="K Homology domain, type 1"/>
    <property type="match status" value="1"/>
</dbReference>
<evidence type="ECO:0000259" key="20">
    <source>
        <dbReference type="SMART" id="SM00322"/>
    </source>
</evidence>
<dbReference type="GO" id="GO:0005681">
    <property type="term" value="C:spliceosomal complex"/>
    <property type="evidence" value="ECO:0007669"/>
    <property type="project" value="UniProtKB-KW"/>
</dbReference>
<dbReference type="GO" id="GO:0008270">
    <property type="term" value="F:zinc ion binding"/>
    <property type="evidence" value="ECO:0007669"/>
    <property type="project" value="UniProtKB-UniRule"/>
</dbReference>
<evidence type="ECO:0000256" key="2">
    <source>
        <dbReference type="ARBA" id="ARBA00010382"/>
    </source>
</evidence>
<dbReference type="PROSITE" id="PS50084">
    <property type="entry name" value="KH_TYPE_1"/>
    <property type="match status" value="1"/>
</dbReference>
<evidence type="ECO:0000256" key="11">
    <source>
        <dbReference type="ARBA" id="ARBA00022990"/>
    </source>
</evidence>
<keyword evidence="8 18" id="KW-0863">Zinc-finger</keyword>
<dbReference type="GO" id="GO:0003729">
    <property type="term" value="F:mRNA binding"/>
    <property type="evidence" value="ECO:0007669"/>
    <property type="project" value="TreeGrafter"/>
</dbReference>
<dbReference type="CDD" id="cd22382">
    <property type="entry name" value="KH-I_SF1"/>
    <property type="match status" value="1"/>
</dbReference>
<evidence type="ECO:0000256" key="6">
    <source>
        <dbReference type="ARBA" id="ARBA00022723"/>
    </source>
</evidence>
<evidence type="ECO:0000256" key="14">
    <source>
        <dbReference type="ARBA" id="ARBA00023187"/>
    </source>
</evidence>